<evidence type="ECO:0000313" key="1">
    <source>
        <dbReference type="EMBL" id="KZV19278.1"/>
    </source>
</evidence>
<reference evidence="1 2" key="1">
    <citation type="journal article" date="2015" name="Proc. Natl. Acad. Sci. U.S.A.">
        <title>The resurrection genome of Boea hygrometrica: A blueprint for survival of dehydration.</title>
        <authorList>
            <person name="Xiao L."/>
            <person name="Yang G."/>
            <person name="Zhang L."/>
            <person name="Yang X."/>
            <person name="Zhao S."/>
            <person name="Ji Z."/>
            <person name="Zhou Q."/>
            <person name="Hu M."/>
            <person name="Wang Y."/>
            <person name="Chen M."/>
            <person name="Xu Y."/>
            <person name="Jin H."/>
            <person name="Xiao X."/>
            <person name="Hu G."/>
            <person name="Bao F."/>
            <person name="Hu Y."/>
            <person name="Wan P."/>
            <person name="Li L."/>
            <person name="Deng X."/>
            <person name="Kuang T."/>
            <person name="Xiang C."/>
            <person name="Zhu J.K."/>
            <person name="Oliver M.J."/>
            <person name="He Y."/>
        </authorList>
    </citation>
    <scope>NUCLEOTIDE SEQUENCE [LARGE SCALE GENOMIC DNA]</scope>
    <source>
        <strain evidence="2">cv. XS01</strain>
    </source>
</reference>
<keyword evidence="1" id="KW-0430">Lectin</keyword>
<evidence type="ECO:0000313" key="2">
    <source>
        <dbReference type="Proteomes" id="UP000250235"/>
    </source>
</evidence>
<dbReference type="PROSITE" id="PS51257">
    <property type="entry name" value="PROKAR_LIPOPROTEIN"/>
    <property type="match status" value="1"/>
</dbReference>
<keyword evidence="1" id="KW-0418">Kinase</keyword>
<keyword evidence="1" id="KW-0675">Receptor</keyword>
<dbReference type="EMBL" id="KV016730">
    <property type="protein sequence ID" value="KZV19278.1"/>
    <property type="molecule type" value="Genomic_DNA"/>
</dbReference>
<dbReference type="AlphaFoldDB" id="A0A2Z7AC31"/>
<dbReference type="GO" id="GO:0016301">
    <property type="term" value="F:kinase activity"/>
    <property type="evidence" value="ECO:0007669"/>
    <property type="project" value="UniProtKB-KW"/>
</dbReference>
<proteinExistence type="predicted"/>
<accession>A0A2Z7AC31</accession>
<gene>
    <name evidence="1" type="ORF">F511_36280</name>
</gene>
<dbReference type="Proteomes" id="UP000250235">
    <property type="component" value="Unassembled WGS sequence"/>
</dbReference>
<sequence>MLSIQKRYTPTASKVDNDKQIPQLLLIVLSSCSTIAVLQQAQESAVVITSRNKNSVATLQNPNDVVLTNSNDVVTVISWYHF</sequence>
<organism evidence="1 2">
    <name type="scientific">Dorcoceras hygrometricum</name>
    <dbReference type="NCBI Taxonomy" id="472368"/>
    <lineage>
        <taxon>Eukaryota</taxon>
        <taxon>Viridiplantae</taxon>
        <taxon>Streptophyta</taxon>
        <taxon>Embryophyta</taxon>
        <taxon>Tracheophyta</taxon>
        <taxon>Spermatophyta</taxon>
        <taxon>Magnoliopsida</taxon>
        <taxon>eudicotyledons</taxon>
        <taxon>Gunneridae</taxon>
        <taxon>Pentapetalae</taxon>
        <taxon>asterids</taxon>
        <taxon>lamiids</taxon>
        <taxon>Lamiales</taxon>
        <taxon>Gesneriaceae</taxon>
        <taxon>Didymocarpoideae</taxon>
        <taxon>Trichosporeae</taxon>
        <taxon>Loxocarpinae</taxon>
        <taxon>Dorcoceras</taxon>
    </lineage>
</organism>
<keyword evidence="1" id="KW-0808">Transferase</keyword>
<keyword evidence="2" id="KW-1185">Reference proteome</keyword>
<protein>
    <submittedName>
        <fullName evidence="1">L-type lectin-domain containing receptor kinase IX.1-like</fullName>
    </submittedName>
</protein>
<name>A0A2Z7AC31_9LAMI</name>
<dbReference type="GO" id="GO:0030246">
    <property type="term" value="F:carbohydrate binding"/>
    <property type="evidence" value="ECO:0007669"/>
    <property type="project" value="UniProtKB-KW"/>
</dbReference>